<dbReference type="Proteomes" id="UP001428341">
    <property type="component" value="Unassembled WGS sequence"/>
</dbReference>
<dbReference type="EMBL" id="JBCGBO010000006">
    <property type="protein sequence ID" value="KAK9192820.1"/>
    <property type="molecule type" value="Genomic_DNA"/>
</dbReference>
<reference evidence="1 2" key="1">
    <citation type="submission" date="2024-05" db="EMBL/GenBank/DDBJ databases">
        <title>Haplotype-resolved chromosome-level genome assembly of Huyou (Citrus changshanensis).</title>
        <authorList>
            <person name="Miao C."/>
            <person name="Chen W."/>
            <person name="Wu Y."/>
            <person name="Wang L."/>
            <person name="Zhao S."/>
            <person name="Grierson D."/>
            <person name="Xu C."/>
            <person name="Chen K."/>
        </authorList>
    </citation>
    <scope>NUCLEOTIDE SEQUENCE [LARGE SCALE GENOMIC DNA]</scope>
    <source>
        <strain evidence="1">01-14</strain>
        <tissue evidence="1">Leaf</tissue>
    </source>
</reference>
<proteinExistence type="predicted"/>
<gene>
    <name evidence="1" type="ORF">WN944_003513</name>
</gene>
<protein>
    <submittedName>
        <fullName evidence="1">Uncharacterized protein</fullName>
    </submittedName>
</protein>
<comment type="caution">
    <text evidence="1">The sequence shown here is derived from an EMBL/GenBank/DDBJ whole genome shotgun (WGS) entry which is preliminary data.</text>
</comment>
<organism evidence="1 2">
    <name type="scientific">Citrus x changshan-huyou</name>
    <dbReference type="NCBI Taxonomy" id="2935761"/>
    <lineage>
        <taxon>Eukaryota</taxon>
        <taxon>Viridiplantae</taxon>
        <taxon>Streptophyta</taxon>
        <taxon>Embryophyta</taxon>
        <taxon>Tracheophyta</taxon>
        <taxon>Spermatophyta</taxon>
        <taxon>Magnoliopsida</taxon>
        <taxon>eudicotyledons</taxon>
        <taxon>Gunneridae</taxon>
        <taxon>Pentapetalae</taxon>
        <taxon>rosids</taxon>
        <taxon>malvids</taxon>
        <taxon>Sapindales</taxon>
        <taxon>Rutaceae</taxon>
        <taxon>Aurantioideae</taxon>
        <taxon>Citrus</taxon>
    </lineage>
</organism>
<dbReference type="AlphaFoldDB" id="A0AAP0LYR8"/>
<evidence type="ECO:0000313" key="2">
    <source>
        <dbReference type="Proteomes" id="UP001428341"/>
    </source>
</evidence>
<name>A0AAP0LYR8_9ROSI</name>
<evidence type="ECO:0000313" key="1">
    <source>
        <dbReference type="EMBL" id="KAK9192820.1"/>
    </source>
</evidence>
<sequence length="243" mass="27320">MMFAPGQTPKNSKRRRFGTGTLALGVKGTKLGSELKFKLAELMALMGTPNISDIFPVLSWFNSSPLASDSPCKLDIFGHDGDPFSVNSTEIGVFKETHQISLGSFLKSCDDAPVEPQIGLKVLNDFPNEPLERKLPYQKLSALLVLPNLSQSHCSRPETVWFLHSSHCWSELSELPWWPAAYVVPFLRWTSSLSASCEPFCESVFLRNQRENFKVMATWRRKTSLGDSCLYKTVKRGVCFCEF</sequence>
<accession>A0AAP0LYR8</accession>
<keyword evidence="2" id="KW-1185">Reference proteome</keyword>